<reference evidence="1 2" key="1">
    <citation type="submission" date="2016-10" db="EMBL/GenBank/DDBJ databases">
        <authorList>
            <person name="de Groot N.N."/>
        </authorList>
    </citation>
    <scope>NUCLEOTIDE SEQUENCE [LARGE SCALE GENOMIC DNA]</scope>
    <source>
        <strain evidence="1 2">CGMCC 1.11030</strain>
    </source>
</reference>
<sequence length="124" mass="13701">MSAFGAKMRRLEGGRVAFWCPGCGEAHQVTVGAGLARPRWDFNGDGDRPTFSPSILVRGTRDDLSDEEWDALLERTAGEREAMLADRRTSFVCHSYVREGRIQFLGDCTHALAGQTVELPDFPA</sequence>
<dbReference type="AlphaFoldDB" id="A0A1I3P684"/>
<keyword evidence="2" id="KW-1185">Reference proteome</keyword>
<organism evidence="1 2">
    <name type="scientific">Albimonas pacifica</name>
    <dbReference type="NCBI Taxonomy" id="1114924"/>
    <lineage>
        <taxon>Bacteria</taxon>
        <taxon>Pseudomonadati</taxon>
        <taxon>Pseudomonadota</taxon>
        <taxon>Alphaproteobacteria</taxon>
        <taxon>Rhodobacterales</taxon>
        <taxon>Paracoccaceae</taxon>
        <taxon>Albimonas</taxon>
    </lineage>
</organism>
<evidence type="ECO:0000313" key="2">
    <source>
        <dbReference type="Proteomes" id="UP000199377"/>
    </source>
</evidence>
<dbReference type="RefSeq" id="WP_092865532.1">
    <property type="nucleotide sequence ID" value="NZ_FOQH01000015.1"/>
</dbReference>
<name>A0A1I3P684_9RHOB</name>
<dbReference type="InterPro" id="IPR045384">
    <property type="entry name" value="DUF6527"/>
</dbReference>
<dbReference type="STRING" id="1114924.SAMN05216258_11581"/>
<dbReference type="EMBL" id="FOQH01000015">
    <property type="protein sequence ID" value="SFJ17043.1"/>
    <property type="molecule type" value="Genomic_DNA"/>
</dbReference>
<evidence type="ECO:0000313" key="1">
    <source>
        <dbReference type="EMBL" id="SFJ17043.1"/>
    </source>
</evidence>
<gene>
    <name evidence="1" type="ORF">SAMN05216258_11581</name>
</gene>
<proteinExistence type="predicted"/>
<evidence type="ECO:0008006" key="3">
    <source>
        <dbReference type="Google" id="ProtNLM"/>
    </source>
</evidence>
<dbReference type="OrthoDB" id="5196042at2"/>
<dbReference type="Pfam" id="PF20137">
    <property type="entry name" value="BubE"/>
    <property type="match status" value="1"/>
</dbReference>
<dbReference type="Proteomes" id="UP000199377">
    <property type="component" value="Unassembled WGS sequence"/>
</dbReference>
<protein>
    <recommendedName>
        <fullName evidence="3">Ammonia monooxygenase</fullName>
    </recommendedName>
</protein>
<accession>A0A1I3P684</accession>